<sequence>MYLIKLRLPQTPCGCCDRRPRRDPSEFERTTSQPRSKADLDLALLTSVKAIKPCSQLMFMISRTRLVIKGLTALKLGTAAPSELHFIGEPILLSYAVTEPSKSGQRVKVVFIPLALIVSFERPSTESIPTSIFFTISLRHNLSSIIEAFWNLFGQSVVTAGPMEMLSSQMAPEKPTPASISFNNTGRASSRSIESPLQIETTQHIHQDPQPVTSIATLISEDVLEKCSEATQNAVRASKSFDEVYNEIRLIDRSRHDESFAEPWNVLRKRYYSLLAQSRERATNIAWGMKEIRAKTLASLVQTQDENIEQALNDAEDVINFVDGCSRNAGEIADEFHELMVDVQGFQVKMNAFGREYLAQLNRRRQADWSMIENRKKQVLQLNSQIGSLQNILLSLSQKVTRRSRFLRAYDVRGTTFNNVRTPNLKRLSYLQERQILIEEQNTAKAQDIEELYDALETAVRQEQDDLESLARTQVQNIVDALQFFEITWNTVAYEIRLIGNDIKFGTNRMRGQKENGRRLDRPRLKRLIDEGSTIAALVNTMEDYARGMAISRSDSVNPVTAPSSPRLKTAATLPISAAEHTSNSEFSIYQIPTASLQDLPVETSLFDWGKIRDTFFSLPSFF</sequence>
<accession>A0A164RT79</accession>
<proteinExistence type="predicted"/>
<evidence type="ECO:0000313" key="3">
    <source>
        <dbReference type="Proteomes" id="UP000076722"/>
    </source>
</evidence>
<protein>
    <submittedName>
        <fullName evidence="2">Uncharacterized protein</fullName>
    </submittedName>
</protein>
<organism evidence="2 3">
    <name type="scientific">Sistotremastrum niveocremeum HHB9708</name>
    <dbReference type="NCBI Taxonomy" id="1314777"/>
    <lineage>
        <taxon>Eukaryota</taxon>
        <taxon>Fungi</taxon>
        <taxon>Dikarya</taxon>
        <taxon>Basidiomycota</taxon>
        <taxon>Agaricomycotina</taxon>
        <taxon>Agaricomycetes</taxon>
        <taxon>Sistotremastrales</taxon>
        <taxon>Sistotremastraceae</taxon>
        <taxon>Sertulicium</taxon>
        <taxon>Sertulicium niveocremeum</taxon>
    </lineage>
</organism>
<keyword evidence="3" id="KW-1185">Reference proteome</keyword>
<evidence type="ECO:0000313" key="2">
    <source>
        <dbReference type="EMBL" id="KZS90860.1"/>
    </source>
</evidence>
<reference evidence="2 3" key="1">
    <citation type="journal article" date="2016" name="Mol. Biol. Evol.">
        <title>Comparative Genomics of Early-Diverging Mushroom-Forming Fungi Provides Insights into the Origins of Lignocellulose Decay Capabilities.</title>
        <authorList>
            <person name="Nagy L.G."/>
            <person name="Riley R."/>
            <person name="Tritt A."/>
            <person name="Adam C."/>
            <person name="Daum C."/>
            <person name="Floudas D."/>
            <person name="Sun H."/>
            <person name="Yadav J.S."/>
            <person name="Pangilinan J."/>
            <person name="Larsson K.H."/>
            <person name="Matsuura K."/>
            <person name="Barry K."/>
            <person name="Labutti K."/>
            <person name="Kuo R."/>
            <person name="Ohm R.A."/>
            <person name="Bhattacharya S.S."/>
            <person name="Shirouzu T."/>
            <person name="Yoshinaga Y."/>
            <person name="Martin F.M."/>
            <person name="Grigoriev I.V."/>
            <person name="Hibbett D.S."/>
        </authorList>
    </citation>
    <scope>NUCLEOTIDE SEQUENCE [LARGE SCALE GENOMIC DNA]</scope>
    <source>
        <strain evidence="2 3">HHB9708</strain>
    </source>
</reference>
<feature type="coiled-coil region" evidence="1">
    <location>
        <begin position="446"/>
        <end position="473"/>
    </location>
</feature>
<keyword evidence="1" id="KW-0175">Coiled coil</keyword>
<name>A0A164RT79_9AGAM</name>
<evidence type="ECO:0000256" key="1">
    <source>
        <dbReference type="SAM" id="Coils"/>
    </source>
</evidence>
<gene>
    <name evidence="2" type="ORF">SISNIDRAFT_487881</name>
</gene>
<dbReference type="Proteomes" id="UP000076722">
    <property type="component" value="Unassembled WGS sequence"/>
</dbReference>
<dbReference type="EMBL" id="KV419418">
    <property type="protein sequence ID" value="KZS90860.1"/>
    <property type="molecule type" value="Genomic_DNA"/>
</dbReference>
<dbReference type="AlphaFoldDB" id="A0A164RT79"/>